<dbReference type="Pfam" id="PF00514">
    <property type="entry name" value="Arm"/>
    <property type="match status" value="1"/>
</dbReference>
<dbReference type="Pfam" id="PF25567">
    <property type="entry name" value="TPR_SYO1"/>
    <property type="match status" value="1"/>
</dbReference>
<sequence length="684" mass="75665">MGKSQKKKQMRRHNPMRVPDSHIPHGLASASASSSKTEAILPIIQKMQSVDPAERKWACVAVSNLIQNDPSTRRLLQGKNIVGALITRLSDSEEEVLIEATGALRNLCIDGGYDICAEMYNKNILVPLKTFVPKISNTLSQFLESPKNARENAQKLVYEFADNIITILWCLSETSNKALNAVNQISLVSFLMSFLASREKLPLSTVTSAAQCLYILTDDNPPAIDELKSNETYILCLLSIVQADNSLNRKGKDVSDERIVTLRVLCSGVLRHVIPIRPSSIAATLDIDRDVVIPTLQPVLSSISLAETSQCVQELIAQEDSFPPLEKMTLKHTPKSDHKSPTELQLERLENRLRTVQISLEILTSVCATLPEPEPELDGNAHDDGPEDEDMEDQEDNGETENDKISSSENTKSTSTAYLPTLVDPLLPLIQPTPLSFPPLTGGVSVHPPTTSALSGIHICAMECLNNIFWSLAAPALTQTQQRSTALDTDSGVKVWDSVWNSLYVVGTEFSGLGQERRRELWYLSVGVLWAIGLVWKGLLVPNEEQIRILIQLYESTSDPVVKVKVIGTLECLAHHPQSVDANQVVSNFLLSLIPGSIQSTVTPVEPLLQAVSAMIDLYSDETMPYDINFRQGNYADALAASIEPVRKVVRGIDRKRERELRRRGEEVRDNLVAFVGYRRALLL</sequence>
<comment type="similarity">
    <text evidence="1">Belongs to the nuclear import and ribosome assembly adapter family.</text>
</comment>
<evidence type="ECO:0000313" key="4">
    <source>
        <dbReference type="EMBL" id="CAL1694662.1"/>
    </source>
</evidence>
<evidence type="ECO:0000313" key="5">
    <source>
        <dbReference type="Proteomes" id="UP001497453"/>
    </source>
</evidence>
<reference evidence="5" key="2">
    <citation type="submission" date="2024-04" db="EMBL/GenBank/DDBJ databases">
        <authorList>
            <person name="Shaw F."/>
            <person name="Minotto A."/>
        </authorList>
    </citation>
    <scope>NUCLEOTIDE SEQUENCE [LARGE SCALE GENOMIC DNA]</scope>
</reference>
<dbReference type="SUPFAM" id="SSF48371">
    <property type="entry name" value="ARM repeat"/>
    <property type="match status" value="1"/>
</dbReference>
<reference evidence="4" key="1">
    <citation type="submission" date="2024-04" db="EMBL/GenBank/DDBJ databases">
        <authorList>
            <person name="European Reference Genome Atlas."/>
        </authorList>
    </citation>
    <scope>NUCLEOTIDE SEQUENCE</scope>
</reference>
<organism evidence="4 5">
    <name type="scientific">Somion occarium</name>
    <dbReference type="NCBI Taxonomy" id="3059160"/>
    <lineage>
        <taxon>Eukaryota</taxon>
        <taxon>Fungi</taxon>
        <taxon>Dikarya</taxon>
        <taxon>Basidiomycota</taxon>
        <taxon>Agaricomycotina</taxon>
        <taxon>Agaricomycetes</taxon>
        <taxon>Polyporales</taxon>
        <taxon>Cerrenaceae</taxon>
        <taxon>Somion</taxon>
    </lineage>
</organism>
<dbReference type="InterPro" id="IPR052616">
    <property type="entry name" value="SYO1-like"/>
</dbReference>
<dbReference type="PANTHER" id="PTHR13347:SF1">
    <property type="entry name" value="HEAT REPEAT-CONTAINING PROTEIN 3"/>
    <property type="match status" value="1"/>
</dbReference>
<dbReference type="InterPro" id="IPR057990">
    <property type="entry name" value="TPR_SYO1"/>
</dbReference>
<evidence type="ECO:0000256" key="2">
    <source>
        <dbReference type="SAM" id="MobiDB-lite"/>
    </source>
</evidence>
<feature type="compositionally biased region" description="Basic and acidic residues" evidence="2">
    <location>
        <begin position="334"/>
        <end position="344"/>
    </location>
</feature>
<feature type="region of interest" description="Disordered" evidence="2">
    <location>
        <begin position="323"/>
        <end position="344"/>
    </location>
</feature>
<dbReference type="EMBL" id="OZ037944">
    <property type="protein sequence ID" value="CAL1694662.1"/>
    <property type="molecule type" value="Genomic_DNA"/>
</dbReference>
<proteinExistence type="inferred from homology"/>
<feature type="domain" description="SYO1-like TPR repeats" evidence="3">
    <location>
        <begin position="422"/>
        <end position="681"/>
    </location>
</feature>
<feature type="region of interest" description="Disordered" evidence="2">
    <location>
        <begin position="1"/>
        <end position="29"/>
    </location>
</feature>
<feature type="compositionally biased region" description="Polar residues" evidence="2">
    <location>
        <begin position="407"/>
        <end position="416"/>
    </location>
</feature>
<dbReference type="InterPro" id="IPR000225">
    <property type="entry name" value="Armadillo"/>
</dbReference>
<feature type="region of interest" description="Disordered" evidence="2">
    <location>
        <begin position="370"/>
        <end position="416"/>
    </location>
</feature>
<name>A0ABP1CKN2_9APHY</name>
<protein>
    <recommendedName>
        <fullName evidence="3">SYO1-like TPR repeats domain-containing protein</fullName>
    </recommendedName>
</protein>
<dbReference type="Gene3D" id="1.25.10.10">
    <property type="entry name" value="Leucine-rich Repeat Variant"/>
    <property type="match status" value="1"/>
</dbReference>
<keyword evidence="5" id="KW-1185">Reference proteome</keyword>
<dbReference type="Proteomes" id="UP001497453">
    <property type="component" value="Chromosome 1"/>
</dbReference>
<feature type="compositionally biased region" description="Basic residues" evidence="2">
    <location>
        <begin position="1"/>
        <end position="15"/>
    </location>
</feature>
<accession>A0ABP1CKN2</accession>
<gene>
    <name evidence="4" type="ORF">GFSPODELE1_LOCUS417</name>
</gene>
<dbReference type="PANTHER" id="PTHR13347">
    <property type="entry name" value="HEAT REPEAT-CONTAINING PROTEIN 3"/>
    <property type="match status" value="1"/>
</dbReference>
<dbReference type="EMBL" id="OZ037944">
    <property type="protein sequence ID" value="CAL1694661.1"/>
    <property type="molecule type" value="Genomic_DNA"/>
</dbReference>
<dbReference type="InterPro" id="IPR016024">
    <property type="entry name" value="ARM-type_fold"/>
</dbReference>
<evidence type="ECO:0000256" key="1">
    <source>
        <dbReference type="ARBA" id="ARBA00049983"/>
    </source>
</evidence>
<dbReference type="InterPro" id="IPR011989">
    <property type="entry name" value="ARM-like"/>
</dbReference>
<evidence type="ECO:0000259" key="3">
    <source>
        <dbReference type="Pfam" id="PF25567"/>
    </source>
</evidence>
<dbReference type="CDD" id="cd13394">
    <property type="entry name" value="Syo1_like"/>
    <property type="match status" value="1"/>
</dbReference>
<feature type="compositionally biased region" description="Acidic residues" evidence="2">
    <location>
        <begin position="385"/>
        <end position="400"/>
    </location>
</feature>